<keyword evidence="2" id="KW-1185">Reference proteome</keyword>
<accession>A0ABQ5GUJ5</accession>
<organism evidence="1 2">
    <name type="scientific">Tanacetum coccineum</name>
    <dbReference type="NCBI Taxonomy" id="301880"/>
    <lineage>
        <taxon>Eukaryota</taxon>
        <taxon>Viridiplantae</taxon>
        <taxon>Streptophyta</taxon>
        <taxon>Embryophyta</taxon>
        <taxon>Tracheophyta</taxon>
        <taxon>Spermatophyta</taxon>
        <taxon>Magnoliopsida</taxon>
        <taxon>eudicotyledons</taxon>
        <taxon>Gunneridae</taxon>
        <taxon>Pentapetalae</taxon>
        <taxon>asterids</taxon>
        <taxon>campanulids</taxon>
        <taxon>Asterales</taxon>
        <taxon>Asteraceae</taxon>
        <taxon>Asteroideae</taxon>
        <taxon>Anthemideae</taxon>
        <taxon>Anthemidinae</taxon>
        <taxon>Tanacetum</taxon>
    </lineage>
</organism>
<gene>
    <name evidence="1" type="ORF">Tco_1053668</name>
</gene>
<comment type="caution">
    <text evidence="1">The sequence shown here is derived from an EMBL/GenBank/DDBJ whole genome shotgun (WGS) entry which is preliminary data.</text>
</comment>
<dbReference type="Proteomes" id="UP001151760">
    <property type="component" value="Unassembled WGS sequence"/>
</dbReference>
<name>A0ABQ5GUJ5_9ASTR</name>
<evidence type="ECO:0000313" key="2">
    <source>
        <dbReference type="Proteomes" id="UP001151760"/>
    </source>
</evidence>
<protein>
    <submittedName>
        <fullName evidence="1">Uncharacterized protein</fullName>
    </submittedName>
</protein>
<dbReference type="EMBL" id="BQNB010018888">
    <property type="protein sequence ID" value="GJT79326.1"/>
    <property type="molecule type" value="Genomic_DNA"/>
</dbReference>
<proteinExistence type="predicted"/>
<evidence type="ECO:0000313" key="1">
    <source>
        <dbReference type="EMBL" id="GJT79326.1"/>
    </source>
</evidence>
<reference evidence="1" key="1">
    <citation type="journal article" date="2022" name="Int. J. Mol. Sci.">
        <title>Draft Genome of Tanacetum Coccineum: Genomic Comparison of Closely Related Tanacetum-Family Plants.</title>
        <authorList>
            <person name="Yamashiro T."/>
            <person name="Shiraishi A."/>
            <person name="Nakayama K."/>
            <person name="Satake H."/>
        </authorList>
    </citation>
    <scope>NUCLEOTIDE SEQUENCE</scope>
</reference>
<reference evidence="1" key="2">
    <citation type="submission" date="2022-01" db="EMBL/GenBank/DDBJ databases">
        <authorList>
            <person name="Yamashiro T."/>
            <person name="Shiraishi A."/>
            <person name="Satake H."/>
            <person name="Nakayama K."/>
        </authorList>
    </citation>
    <scope>NUCLEOTIDE SEQUENCE</scope>
</reference>
<sequence length="121" mass="13533">MNVQSKHGNVYRDNIFLSNAVTSPHAANFRPISRLSSPRFIRTHSVTKKILTTTSRANDVYHEKMQNNTSKTRVVTAFTASTSGSGTLPGKQLLNHREDLKGISLPEQRVAISWTPFLLLQ</sequence>